<dbReference type="EMBL" id="RWGY01000011">
    <property type="protein sequence ID" value="TVU30516.1"/>
    <property type="molecule type" value="Genomic_DNA"/>
</dbReference>
<feature type="non-terminal residue" evidence="5">
    <location>
        <position position="1"/>
    </location>
</feature>
<feature type="compositionally biased region" description="Acidic residues" evidence="3">
    <location>
        <begin position="388"/>
        <end position="397"/>
    </location>
</feature>
<sequence>MRIRKTASRLLGSTYSVPAAPAADAALPFEHPTPPLMPSLAPCSATESCVGGSFGSPATASVEPCELNLSPWDLIANLSLSDPQGSPAGRGGRAAGGRGSPGWVVLAVSYSSLVVIYGMQRSYGWNRRGGAAAAGVEDELVDKYFVSVTCRASWLFPASIPVSSVKKEKQAVGDANNTSQPRHEVPKMAPKKLAVSKEKAKETEPKNKAKVKEEEDQETSPLTYKCKKNDGKQWHCRRPVNRPNSLCDYHFYQRRPDLKPESASMVAAEAEAKIKVQKPTAVSKPATHSKPATKSKPRKKKPSHDFGTTEGFIYYAGYGPHGSKRQCRSSGMNEPVPLQEQQEEEDELAEDVSATNKQAPAVADGPDKAAARYDGSSCDVDTAGIAGGDEESSDDDYGLGISGRNMNGNGEYRDSKRKNGWERRRKPLKKRSLKSLIL</sequence>
<evidence type="ECO:0000313" key="6">
    <source>
        <dbReference type="Proteomes" id="UP000324897"/>
    </source>
</evidence>
<feature type="region of interest" description="Disordered" evidence="3">
    <location>
        <begin position="171"/>
        <end position="220"/>
    </location>
</feature>
<dbReference type="AlphaFoldDB" id="A0A5J9V3P5"/>
<dbReference type="OrthoDB" id="787182at2759"/>
<feature type="compositionally biased region" description="Basic and acidic residues" evidence="3">
    <location>
        <begin position="195"/>
        <end position="213"/>
    </location>
</feature>
<feature type="compositionally biased region" description="Basic residues" evidence="3">
    <location>
        <begin position="291"/>
        <end position="302"/>
    </location>
</feature>
<proteinExistence type="predicted"/>
<evidence type="ECO:0000256" key="2">
    <source>
        <dbReference type="PROSITE-ProRule" id="PRU01002"/>
    </source>
</evidence>
<evidence type="ECO:0000256" key="1">
    <source>
        <dbReference type="ARBA" id="ARBA00023242"/>
    </source>
</evidence>
<dbReference type="Gramene" id="TVU30516">
    <property type="protein sequence ID" value="TVU30516"/>
    <property type="gene ID" value="EJB05_22145"/>
</dbReference>
<dbReference type="PANTHER" id="PTHR34680">
    <property type="entry name" value="EXPRESSED PROTEIN"/>
    <property type="match status" value="1"/>
</dbReference>
<comment type="caution">
    <text evidence="2">Lacks conserved residue(s) required for the propagation of feature annotation.</text>
</comment>
<name>A0A5J9V3P5_9POAL</name>
<evidence type="ECO:0000313" key="5">
    <source>
        <dbReference type="EMBL" id="TVU30516.1"/>
    </source>
</evidence>
<keyword evidence="1" id="KW-0539">Nucleus</keyword>
<evidence type="ECO:0000259" key="4">
    <source>
        <dbReference type="PROSITE" id="PS51667"/>
    </source>
</evidence>
<dbReference type="PROSITE" id="PS51667">
    <property type="entry name" value="WRC"/>
    <property type="match status" value="1"/>
</dbReference>
<feature type="compositionally biased region" description="Acidic residues" evidence="3">
    <location>
        <begin position="341"/>
        <end position="350"/>
    </location>
</feature>
<evidence type="ECO:0000256" key="3">
    <source>
        <dbReference type="SAM" id="MobiDB-lite"/>
    </source>
</evidence>
<keyword evidence="6" id="KW-1185">Reference proteome</keyword>
<dbReference type="InterPro" id="IPR014977">
    <property type="entry name" value="WRC_dom"/>
</dbReference>
<protein>
    <recommendedName>
        <fullName evidence="4">WRC domain-containing protein</fullName>
    </recommendedName>
</protein>
<reference evidence="5 6" key="1">
    <citation type="journal article" date="2019" name="Sci. Rep.">
        <title>A high-quality genome of Eragrostis curvula grass provides insights into Poaceae evolution and supports new strategies to enhance forage quality.</title>
        <authorList>
            <person name="Carballo J."/>
            <person name="Santos B.A.C.M."/>
            <person name="Zappacosta D."/>
            <person name="Garbus I."/>
            <person name="Selva J.P."/>
            <person name="Gallo C.A."/>
            <person name="Diaz A."/>
            <person name="Albertini E."/>
            <person name="Caccamo M."/>
            <person name="Echenique V."/>
        </authorList>
    </citation>
    <scope>NUCLEOTIDE SEQUENCE [LARGE SCALE GENOMIC DNA]</scope>
    <source>
        <strain evidence="6">cv. Victoria</strain>
        <tissue evidence="5">Leaf</tissue>
    </source>
</reference>
<accession>A0A5J9V3P5</accession>
<feature type="region of interest" description="Disordered" evidence="3">
    <location>
        <begin position="276"/>
        <end position="438"/>
    </location>
</feature>
<dbReference type="PANTHER" id="PTHR34680:SF3">
    <property type="entry name" value="EXPRESSED PROTEIN"/>
    <property type="match status" value="1"/>
</dbReference>
<feature type="compositionally biased region" description="Basic and acidic residues" evidence="3">
    <location>
        <begin position="411"/>
        <end position="422"/>
    </location>
</feature>
<dbReference type="Pfam" id="PF08879">
    <property type="entry name" value="WRC"/>
    <property type="match status" value="1"/>
</dbReference>
<feature type="domain" description="WRC" evidence="4">
    <location>
        <begin position="220"/>
        <end position="264"/>
    </location>
</feature>
<feature type="compositionally biased region" description="Basic residues" evidence="3">
    <location>
        <begin position="423"/>
        <end position="438"/>
    </location>
</feature>
<gene>
    <name evidence="5" type="ORF">EJB05_22145</name>
</gene>
<dbReference type="Proteomes" id="UP000324897">
    <property type="component" value="Chromosome 1"/>
</dbReference>
<comment type="caution">
    <text evidence="5">The sequence shown here is derived from an EMBL/GenBank/DDBJ whole genome shotgun (WGS) entry which is preliminary data.</text>
</comment>
<organism evidence="5 6">
    <name type="scientific">Eragrostis curvula</name>
    <name type="common">weeping love grass</name>
    <dbReference type="NCBI Taxonomy" id="38414"/>
    <lineage>
        <taxon>Eukaryota</taxon>
        <taxon>Viridiplantae</taxon>
        <taxon>Streptophyta</taxon>
        <taxon>Embryophyta</taxon>
        <taxon>Tracheophyta</taxon>
        <taxon>Spermatophyta</taxon>
        <taxon>Magnoliopsida</taxon>
        <taxon>Liliopsida</taxon>
        <taxon>Poales</taxon>
        <taxon>Poaceae</taxon>
        <taxon>PACMAD clade</taxon>
        <taxon>Chloridoideae</taxon>
        <taxon>Eragrostideae</taxon>
        <taxon>Eragrostidinae</taxon>
        <taxon>Eragrostis</taxon>
    </lineage>
</organism>